<dbReference type="InterPro" id="IPR051267">
    <property type="entry name" value="STEAP_metalloreductase"/>
</dbReference>
<evidence type="ECO:0000313" key="3">
    <source>
        <dbReference type="EMBL" id="MDJ1505820.1"/>
    </source>
</evidence>
<gene>
    <name evidence="3" type="ORF">QNI22_34505</name>
</gene>
<dbReference type="PANTHER" id="PTHR14239">
    <property type="entry name" value="DUDULIN-RELATED"/>
    <property type="match status" value="1"/>
</dbReference>
<dbReference type="InterPro" id="IPR028939">
    <property type="entry name" value="P5C_Rdtase_cat_N"/>
</dbReference>
<dbReference type="Proteomes" id="UP001232063">
    <property type="component" value="Unassembled WGS sequence"/>
</dbReference>
<evidence type="ECO:0000313" key="4">
    <source>
        <dbReference type="Proteomes" id="UP001232063"/>
    </source>
</evidence>
<protein>
    <submittedName>
        <fullName evidence="3">NAD(P)-binding domain-containing protein</fullName>
    </submittedName>
</protein>
<evidence type="ECO:0000259" key="2">
    <source>
        <dbReference type="Pfam" id="PF03807"/>
    </source>
</evidence>
<dbReference type="EMBL" id="JASJOU010000018">
    <property type="protein sequence ID" value="MDJ1505820.1"/>
    <property type="molecule type" value="Genomic_DNA"/>
</dbReference>
<dbReference type="SUPFAM" id="SSF51735">
    <property type="entry name" value="NAD(P)-binding Rossmann-fold domains"/>
    <property type="match status" value="1"/>
</dbReference>
<proteinExistence type="predicted"/>
<dbReference type="InterPro" id="IPR036291">
    <property type="entry name" value="NAD(P)-bd_dom_sf"/>
</dbReference>
<evidence type="ECO:0000256" key="1">
    <source>
        <dbReference type="ARBA" id="ARBA00023002"/>
    </source>
</evidence>
<sequence>MSRLFLCIAKGIFPVNVNGEDPDRVQLCIVNQIVNQSEILNPTDMKIGIIGAGAIGKAFAQQVAQAGYQVMISNSRGPETLAELAHQLGDNVSSTSVEQAATAEVVFLAVPWQKLRDVALSIPSLQGRIVIDPTNPILPGFKLANLGVKTSSEVVAELFPGARVVKAFNTLPPHLVAADPNQAAGHRVLFYSGNDQTAKDIVAGIVNRLGFAGIDLGRLDEGGKLQQFPNGVLAVHNLIKLS</sequence>
<dbReference type="GO" id="GO:0016491">
    <property type="term" value="F:oxidoreductase activity"/>
    <property type="evidence" value="ECO:0007669"/>
    <property type="project" value="UniProtKB-KW"/>
</dbReference>
<comment type="caution">
    <text evidence="3">The sequence shown here is derived from an EMBL/GenBank/DDBJ whole genome shotgun (WGS) entry which is preliminary data.</text>
</comment>
<keyword evidence="4" id="KW-1185">Reference proteome</keyword>
<dbReference type="Gene3D" id="3.40.50.720">
    <property type="entry name" value="NAD(P)-binding Rossmann-like Domain"/>
    <property type="match status" value="1"/>
</dbReference>
<accession>A0AAE3R9P4</accession>
<reference evidence="3" key="1">
    <citation type="submission" date="2023-05" db="EMBL/GenBank/DDBJ databases">
        <authorList>
            <person name="Zhang X."/>
        </authorList>
    </citation>
    <scope>NUCLEOTIDE SEQUENCE</scope>
    <source>
        <strain evidence="3">BD1B2-1</strain>
    </source>
</reference>
<dbReference type="Pfam" id="PF03807">
    <property type="entry name" value="F420_oxidored"/>
    <property type="match status" value="1"/>
</dbReference>
<keyword evidence="1" id="KW-0560">Oxidoreductase</keyword>
<dbReference type="RefSeq" id="WP_314518263.1">
    <property type="nucleotide sequence ID" value="NZ_JASJOU010000018.1"/>
</dbReference>
<name>A0AAE3R9P4_9BACT</name>
<organism evidence="3 4">
    <name type="scientific">Xanthocytophaga agilis</name>
    <dbReference type="NCBI Taxonomy" id="3048010"/>
    <lineage>
        <taxon>Bacteria</taxon>
        <taxon>Pseudomonadati</taxon>
        <taxon>Bacteroidota</taxon>
        <taxon>Cytophagia</taxon>
        <taxon>Cytophagales</taxon>
        <taxon>Rhodocytophagaceae</taxon>
        <taxon>Xanthocytophaga</taxon>
    </lineage>
</organism>
<feature type="domain" description="Pyrroline-5-carboxylate reductase catalytic N-terminal" evidence="2">
    <location>
        <begin position="46"/>
        <end position="136"/>
    </location>
</feature>
<dbReference type="AlphaFoldDB" id="A0AAE3R9P4"/>